<organism evidence="1">
    <name type="scientific">uncultured Caudovirales phage</name>
    <dbReference type="NCBI Taxonomy" id="2100421"/>
    <lineage>
        <taxon>Viruses</taxon>
        <taxon>Duplodnaviria</taxon>
        <taxon>Heunggongvirae</taxon>
        <taxon>Uroviricota</taxon>
        <taxon>Caudoviricetes</taxon>
        <taxon>Peduoviridae</taxon>
        <taxon>Maltschvirus</taxon>
        <taxon>Maltschvirus maltsch</taxon>
    </lineage>
</organism>
<accession>A0A6J5LH95</accession>
<reference evidence="1" key="1">
    <citation type="submission" date="2020-04" db="EMBL/GenBank/DDBJ databases">
        <authorList>
            <person name="Chiriac C."/>
            <person name="Salcher M."/>
            <person name="Ghai R."/>
            <person name="Kavagutti S V."/>
        </authorList>
    </citation>
    <scope>NUCLEOTIDE SEQUENCE</scope>
</reference>
<name>A0A6J5LH95_9CAUD</name>
<evidence type="ECO:0000313" key="1">
    <source>
        <dbReference type="EMBL" id="CAB4132270.1"/>
    </source>
</evidence>
<gene>
    <name evidence="1" type="ORF">UFOVP248_9</name>
</gene>
<sequence length="97" mass="11286">MKNHLILGNWNALCDSCGRKFKATDLQKRWDGLFVCREDWEQRHPQDLLRVQREQISVPWARPYPATDTYVPDPMNPVNDETDLAWNGSALNFVGID</sequence>
<proteinExistence type="predicted"/>
<dbReference type="EMBL" id="LR796267">
    <property type="protein sequence ID" value="CAB4132270.1"/>
    <property type="molecule type" value="Genomic_DNA"/>
</dbReference>
<protein>
    <submittedName>
        <fullName evidence="1">Uncharacterized protein</fullName>
    </submittedName>
</protein>